<dbReference type="Proteomes" id="UP000037122">
    <property type="component" value="Unassembled WGS sequence"/>
</dbReference>
<accession>A0A0L0P515</accession>
<organism evidence="1 2">
    <name type="scientific">Candidozyma auris</name>
    <name type="common">Yeast</name>
    <name type="synonym">Candida auris</name>
    <dbReference type="NCBI Taxonomy" id="498019"/>
    <lineage>
        <taxon>Eukaryota</taxon>
        <taxon>Fungi</taxon>
        <taxon>Dikarya</taxon>
        <taxon>Ascomycota</taxon>
        <taxon>Saccharomycotina</taxon>
        <taxon>Pichiomycetes</taxon>
        <taxon>Metschnikowiaceae</taxon>
        <taxon>Candidozyma</taxon>
    </lineage>
</organism>
<dbReference type="VEuPathDB" id="FungiDB:QG37_01987"/>
<dbReference type="EMBL" id="LGST01000016">
    <property type="protein sequence ID" value="KNE01111.1"/>
    <property type="molecule type" value="Genomic_DNA"/>
</dbReference>
<reference evidence="2" key="1">
    <citation type="journal article" date="2015" name="BMC Genomics">
        <title>Draft genome of a commonly misdiagnosed multidrug resistant pathogen Candida auris.</title>
        <authorList>
            <person name="Chatterjee S."/>
            <person name="Alampalli S.V."/>
            <person name="Nageshan R.K."/>
            <person name="Chettiar S.T."/>
            <person name="Joshi S."/>
            <person name="Tatu U.S."/>
        </authorList>
    </citation>
    <scope>NUCLEOTIDE SEQUENCE [LARGE SCALE GENOMIC DNA]</scope>
    <source>
        <strain evidence="2">6684</strain>
    </source>
</reference>
<dbReference type="AlphaFoldDB" id="A0A0L0P515"/>
<name>A0A0L0P515_CANAR</name>
<sequence>MARVGRYLLCRRAGRQEKGTERCREDEQEQKKKPSQWKIMFMLVWPQ</sequence>
<evidence type="ECO:0000313" key="1">
    <source>
        <dbReference type="EMBL" id="KNE01111.1"/>
    </source>
</evidence>
<gene>
    <name evidence="1" type="ORF">QG37_01987</name>
</gene>
<protein>
    <submittedName>
        <fullName evidence="1">Uncharacterized protein</fullName>
    </submittedName>
</protein>
<comment type="caution">
    <text evidence="1">The sequence shown here is derived from an EMBL/GenBank/DDBJ whole genome shotgun (WGS) entry which is preliminary data.</text>
</comment>
<proteinExistence type="predicted"/>
<evidence type="ECO:0000313" key="2">
    <source>
        <dbReference type="Proteomes" id="UP000037122"/>
    </source>
</evidence>